<feature type="transmembrane region" description="Helical" evidence="1">
    <location>
        <begin position="31"/>
        <end position="51"/>
    </location>
</feature>
<dbReference type="GO" id="GO:0009103">
    <property type="term" value="P:lipopolysaccharide biosynthetic process"/>
    <property type="evidence" value="ECO:0007669"/>
    <property type="project" value="TreeGrafter"/>
</dbReference>
<dbReference type="OrthoDB" id="9767863at2"/>
<evidence type="ECO:0000259" key="2">
    <source>
        <dbReference type="Pfam" id="PF01757"/>
    </source>
</evidence>
<keyword evidence="4" id="KW-0808">Transferase</keyword>
<organism evidence="4 6">
    <name type="scientific">Colwellia hornerae</name>
    <dbReference type="NCBI Taxonomy" id="89402"/>
    <lineage>
        <taxon>Bacteria</taxon>
        <taxon>Pseudomonadati</taxon>
        <taxon>Pseudomonadota</taxon>
        <taxon>Gammaproteobacteria</taxon>
        <taxon>Alteromonadales</taxon>
        <taxon>Colwelliaceae</taxon>
        <taxon>Colwellia</taxon>
    </lineage>
</organism>
<keyword evidence="1" id="KW-0812">Transmembrane</keyword>
<dbReference type="EMBL" id="VOLQ01000022">
    <property type="protein sequence ID" value="TWX65735.1"/>
    <property type="molecule type" value="Genomic_DNA"/>
</dbReference>
<evidence type="ECO:0000313" key="4">
    <source>
        <dbReference type="EMBL" id="TWX65735.1"/>
    </source>
</evidence>
<protein>
    <submittedName>
        <fullName evidence="4">Acyltransferase</fullName>
    </submittedName>
</protein>
<sequence length="94" mass="10496">MKYQKEIDGLRALAIIPVLLFHLGIPFLTGGYLGVDVFFVISGFLITKIILDEIVDGNFSLVNFYERRVRRIMPALVMVVVVGITLPFLSVSPV</sequence>
<dbReference type="InterPro" id="IPR002656">
    <property type="entry name" value="Acyl_transf_3_dom"/>
</dbReference>
<dbReference type="RefSeq" id="WP_146800260.1">
    <property type="nucleotide sequence ID" value="NZ_VOLP01000021.1"/>
</dbReference>
<dbReference type="EMBL" id="VOLR01000022">
    <property type="protein sequence ID" value="TWX56765.1"/>
    <property type="molecule type" value="Genomic_DNA"/>
</dbReference>
<dbReference type="AlphaFoldDB" id="A0A5C6Q9L6"/>
<keyword evidence="4" id="KW-0012">Acyltransferase</keyword>
<accession>A0A5C6Q9L6</accession>
<feature type="transmembrane region" description="Helical" evidence="1">
    <location>
        <begin position="72"/>
        <end position="91"/>
    </location>
</feature>
<dbReference type="Proteomes" id="UP000321525">
    <property type="component" value="Unassembled WGS sequence"/>
</dbReference>
<dbReference type="Pfam" id="PF01757">
    <property type="entry name" value="Acyl_transf_3"/>
    <property type="match status" value="1"/>
</dbReference>
<feature type="transmembrane region" description="Helical" evidence="1">
    <location>
        <begin position="7"/>
        <end position="25"/>
    </location>
</feature>
<dbReference type="Proteomes" id="UP000321917">
    <property type="component" value="Unassembled WGS sequence"/>
</dbReference>
<evidence type="ECO:0000313" key="6">
    <source>
        <dbReference type="Proteomes" id="UP000321917"/>
    </source>
</evidence>
<evidence type="ECO:0000313" key="5">
    <source>
        <dbReference type="Proteomes" id="UP000321525"/>
    </source>
</evidence>
<dbReference type="PANTHER" id="PTHR23028:SF53">
    <property type="entry name" value="ACYL_TRANSF_3 DOMAIN-CONTAINING PROTEIN"/>
    <property type="match status" value="1"/>
</dbReference>
<reference evidence="4 6" key="1">
    <citation type="submission" date="2019-07" db="EMBL/GenBank/DDBJ databases">
        <title>Genomes of sea-ice associated Colwellia species.</title>
        <authorList>
            <person name="Bowman J.P."/>
        </authorList>
    </citation>
    <scope>NUCLEOTIDE SEQUENCE [LARGE SCALE GENOMIC DNA]</scope>
    <source>
        <strain evidence="3 5">ACAM 607</strain>
        <strain evidence="4 6">IC036</strain>
    </source>
</reference>
<feature type="domain" description="Acyltransferase 3" evidence="2">
    <location>
        <begin position="5"/>
        <end position="89"/>
    </location>
</feature>
<comment type="caution">
    <text evidence="4">The sequence shown here is derived from an EMBL/GenBank/DDBJ whole genome shotgun (WGS) entry which is preliminary data.</text>
</comment>
<dbReference type="InterPro" id="IPR050879">
    <property type="entry name" value="Acyltransferase_3"/>
</dbReference>
<dbReference type="GO" id="GO:0016020">
    <property type="term" value="C:membrane"/>
    <property type="evidence" value="ECO:0007669"/>
    <property type="project" value="TreeGrafter"/>
</dbReference>
<evidence type="ECO:0000313" key="3">
    <source>
        <dbReference type="EMBL" id="TWX56765.1"/>
    </source>
</evidence>
<evidence type="ECO:0000256" key="1">
    <source>
        <dbReference type="SAM" id="Phobius"/>
    </source>
</evidence>
<keyword evidence="1" id="KW-1133">Transmembrane helix</keyword>
<proteinExistence type="predicted"/>
<gene>
    <name evidence="3" type="ORF">ESZ26_14915</name>
    <name evidence="4" type="ORF">ESZ27_12180</name>
</gene>
<dbReference type="PANTHER" id="PTHR23028">
    <property type="entry name" value="ACETYLTRANSFERASE"/>
    <property type="match status" value="1"/>
</dbReference>
<name>A0A5C6Q9L6_9GAMM</name>
<keyword evidence="1" id="KW-0472">Membrane</keyword>
<keyword evidence="5" id="KW-1185">Reference proteome</keyword>
<dbReference type="GO" id="GO:0016747">
    <property type="term" value="F:acyltransferase activity, transferring groups other than amino-acyl groups"/>
    <property type="evidence" value="ECO:0007669"/>
    <property type="project" value="InterPro"/>
</dbReference>